<dbReference type="InterPro" id="IPR002938">
    <property type="entry name" value="FAD-bd"/>
</dbReference>
<dbReference type="Pfam" id="PF01494">
    <property type="entry name" value="FAD_binding_3"/>
    <property type="match status" value="1"/>
</dbReference>
<evidence type="ECO:0000313" key="4">
    <source>
        <dbReference type="Proteomes" id="UP001164803"/>
    </source>
</evidence>
<evidence type="ECO:0000259" key="2">
    <source>
        <dbReference type="Pfam" id="PF01494"/>
    </source>
</evidence>
<dbReference type="PANTHER" id="PTHR43476:SF5">
    <property type="entry name" value="FAD-DEPENDENT MONOOXYGENASE"/>
    <property type="match status" value="1"/>
</dbReference>
<dbReference type="Proteomes" id="UP001164803">
    <property type="component" value="Chromosome"/>
</dbReference>
<dbReference type="PRINTS" id="PR00420">
    <property type="entry name" value="RNGMNOXGNASE"/>
</dbReference>
<dbReference type="SUPFAM" id="SSF51905">
    <property type="entry name" value="FAD/NAD(P)-binding domain"/>
    <property type="match status" value="1"/>
</dbReference>
<dbReference type="PANTHER" id="PTHR43476">
    <property type="entry name" value="3-(3-HYDROXY-PHENYL)PROPIONATE/3-HYDROXYCINNAMIC ACID HYDROXYLASE"/>
    <property type="match status" value="1"/>
</dbReference>
<name>A0ABY6Z9G6_9BACL</name>
<keyword evidence="3" id="KW-0503">Monooxygenase</keyword>
<dbReference type="EMBL" id="CP104064">
    <property type="protein sequence ID" value="WAH39183.1"/>
    <property type="molecule type" value="Genomic_DNA"/>
</dbReference>
<evidence type="ECO:0000313" key="3">
    <source>
        <dbReference type="EMBL" id="WAH39183.1"/>
    </source>
</evidence>
<gene>
    <name evidence="3" type="ORF">NZD86_10010</name>
</gene>
<keyword evidence="1" id="KW-0560">Oxidoreductase</keyword>
<dbReference type="InterPro" id="IPR050631">
    <property type="entry name" value="PheA/TfdB_FAD_monoxygenase"/>
</dbReference>
<dbReference type="RefSeq" id="WP_268046840.1">
    <property type="nucleotide sequence ID" value="NZ_CP104064.1"/>
</dbReference>
<organism evidence="3 4">
    <name type="scientific">Alicyclobacillus dauci</name>
    <dbReference type="NCBI Taxonomy" id="1475485"/>
    <lineage>
        <taxon>Bacteria</taxon>
        <taxon>Bacillati</taxon>
        <taxon>Bacillota</taxon>
        <taxon>Bacilli</taxon>
        <taxon>Bacillales</taxon>
        <taxon>Alicyclobacillaceae</taxon>
        <taxon>Alicyclobacillus</taxon>
    </lineage>
</organism>
<protein>
    <submittedName>
        <fullName evidence="3">FAD-dependent monooxygenase</fullName>
    </submittedName>
</protein>
<dbReference type="InterPro" id="IPR036188">
    <property type="entry name" value="FAD/NAD-bd_sf"/>
</dbReference>
<sequence>MFHVDVCIVGAGPAGAFLGYLLARSGIKTLLVERHPQLDREFRGEHLHSDVEKLLKRYQLFEKVKALGILPMQSVDFYYGRKRVMSITPEMFGNSHVGIHVPHKHLLGVLIDEAKQQECFELLLNTAVTGLLTENDKVIGVTAKHGAEDINIYSHVVVGADGRFSPVRRFAEISTTIRKHGYDVLWAKIPTPSGWKPTMRMVLVNNTQISLFASTGTFVQIGWQIEEGSFPTLRKQSFQPFIDHLKRAAPELIPSIDEHIRDWSDFTMLPVQSSVSDTWVKDGLVIMGDAAHTMSPTGGIGVNAAMQDSECLARILTDAIHKNDYSADMLKTFELARRPEVTRIQEGQIRQEKSFKKINSSNLLMHMFYWNMRVLDRMPWKAKVFSKMYTAQK</sequence>
<dbReference type="GO" id="GO:0004497">
    <property type="term" value="F:monooxygenase activity"/>
    <property type="evidence" value="ECO:0007669"/>
    <property type="project" value="UniProtKB-KW"/>
</dbReference>
<reference evidence="3" key="1">
    <citation type="submission" date="2022-08" db="EMBL/GenBank/DDBJ databases">
        <title>Alicyclobacillus dauci DSM2870, complete genome.</title>
        <authorList>
            <person name="Wang Q."/>
            <person name="Cai R."/>
            <person name="Wang Z."/>
        </authorList>
    </citation>
    <scope>NUCLEOTIDE SEQUENCE</scope>
    <source>
        <strain evidence="3">DSM 28700</strain>
    </source>
</reference>
<feature type="domain" description="FAD-binding" evidence="2">
    <location>
        <begin position="4"/>
        <end position="344"/>
    </location>
</feature>
<evidence type="ECO:0000256" key="1">
    <source>
        <dbReference type="ARBA" id="ARBA00023002"/>
    </source>
</evidence>
<proteinExistence type="predicted"/>
<keyword evidence="4" id="KW-1185">Reference proteome</keyword>
<dbReference type="Gene3D" id="3.50.50.60">
    <property type="entry name" value="FAD/NAD(P)-binding domain"/>
    <property type="match status" value="1"/>
</dbReference>
<accession>A0ABY6Z9G6</accession>